<accession>A0ABR4LT54</accession>
<proteinExistence type="predicted"/>
<comment type="caution">
    <text evidence="1">The sequence shown here is derived from an EMBL/GenBank/DDBJ whole genome shotgun (WGS) entry which is preliminary data.</text>
</comment>
<gene>
    <name evidence="1" type="ORF">BJX67DRAFT_75825</name>
</gene>
<name>A0ABR4LT54_9EURO</name>
<reference evidence="1 2" key="1">
    <citation type="submission" date="2024-07" db="EMBL/GenBank/DDBJ databases">
        <title>Section-level genome sequencing and comparative genomics of Aspergillus sections Usti and Cavernicolus.</title>
        <authorList>
            <consortium name="Lawrence Berkeley National Laboratory"/>
            <person name="Nybo J.L."/>
            <person name="Vesth T.C."/>
            <person name="Theobald S."/>
            <person name="Frisvad J.C."/>
            <person name="Larsen T.O."/>
            <person name="Kjaerboelling I."/>
            <person name="Rothschild-Mancinelli K."/>
            <person name="Lyhne E.K."/>
            <person name="Kogle M.E."/>
            <person name="Barry K."/>
            <person name="Clum A."/>
            <person name="Na H."/>
            <person name="Ledsgaard L."/>
            <person name="Lin J."/>
            <person name="Lipzen A."/>
            <person name="Kuo A."/>
            <person name="Riley R."/>
            <person name="Mondo S."/>
            <person name="Labutti K."/>
            <person name="Haridas S."/>
            <person name="Pangalinan J."/>
            <person name="Salamov A.A."/>
            <person name="Simmons B.A."/>
            <person name="Magnuson J.K."/>
            <person name="Chen J."/>
            <person name="Drula E."/>
            <person name="Henrissat B."/>
            <person name="Wiebenga A."/>
            <person name="Lubbers R.J."/>
            <person name="Gomes A.C."/>
            <person name="Macurrencykelacurrency M.R."/>
            <person name="Stajich J."/>
            <person name="Grigoriev I.V."/>
            <person name="Mortensen U.H."/>
            <person name="De Vries R.P."/>
            <person name="Baker S.E."/>
            <person name="Andersen M.R."/>
        </authorList>
    </citation>
    <scope>NUCLEOTIDE SEQUENCE [LARGE SCALE GENOMIC DNA]</scope>
    <source>
        <strain evidence="1 2">CBS 449.75</strain>
    </source>
</reference>
<protein>
    <submittedName>
        <fullName evidence="1">Uncharacterized protein</fullName>
    </submittedName>
</protein>
<dbReference type="RefSeq" id="XP_070886635.1">
    <property type="nucleotide sequence ID" value="XM_071035391.1"/>
</dbReference>
<dbReference type="EMBL" id="JBFXLQ010000017">
    <property type="protein sequence ID" value="KAL2867656.1"/>
    <property type="molecule type" value="Genomic_DNA"/>
</dbReference>
<evidence type="ECO:0000313" key="1">
    <source>
        <dbReference type="EMBL" id="KAL2867656.1"/>
    </source>
</evidence>
<keyword evidence="2" id="KW-1185">Reference proteome</keyword>
<evidence type="ECO:0000313" key="2">
    <source>
        <dbReference type="Proteomes" id="UP001610432"/>
    </source>
</evidence>
<dbReference type="GeneID" id="98150463"/>
<sequence>MNKDKTQFEDVKNSAPGIPSPCMGVQIYIAINILNYLTGQCKDILSSNKTHLRCFGHLLRAGELRVQLAPDRFPPPMRLTNRLQVLGKIESTMIPVLEL</sequence>
<dbReference type="Proteomes" id="UP001610432">
    <property type="component" value="Unassembled WGS sequence"/>
</dbReference>
<organism evidence="1 2">
    <name type="scientific">Aspergillus lucknowensis</name>
    <dbReference type="NCBI Taxonomy" id="176173"/>
    <lineage>
        <taxon>Eukaryota</taxon>
        <taxon>Fungi</taxon>
        <taxon>Dikarya</taxon>
        <taxon>Ascomycota</taxon>
        <taxon>Pezizomycotina</taxon>
        <taxon>Eurotiomycetes</taxon>
        <taxon>Eurotiomycetidae</taxon>
        <taxon>Eurotiales</taxon>
        <taxon>Aspergillaceae</taxon>
        <taxon>Aspergillus</taxon>
        <taxon>Aspergillus subgen. Nidulantes</taxon>
    </lineage>
</organism>